<protein>
    <submittedName>
        <fullName evidence="1">Uncharacterized protein</fullName>
    </submittedName>
</protein>
<evidence type="ECO:0000313" key="2">
    <source>
        <dbReference type="Proteomes" id="UP000074866"/>
    </source>
</evidence>
<reference evidence="1 2" key="1">
    <citation type="journal article" date="2016" name="Front. Microbiol.">
        <title>Genomic Resource of Rice Seed Associated Bacteria.</title>
        <authorList>
            <person name="Midha S."/>
            <person name="Bansal K."/>
            <person name="Sharma S."/>
            <person name="Kumar N."/>
            <person name="Patil P.P."/>
            <person name="Chaudhry V."/>
            <person name="Patil P.B."/>
        </authorList>
    </citation>
    <scope>NUCLEOTIDE SEQUENCE [LARGE SCALE GENOMIC DNA]</scope>
    <source>
        <strain evidence="1 2">NS115</strain>
    </source>
</reference>
<name>A0ACC4ZZR4_9BACL</name>
<accession>A0ACC4ZZR4</accession>
<evidence type="ECO:0000313" key="1">
    <source>
        <dbReference type="EMBL" id="KTS84453.1"/>
    </source>
</evidence>
<dbReference type="Proteomes" id="UP000074866">
    <property type="component" value="Unassembled WGS sequence"/>
</dbReference>
<keyword evidence="2" id="KW-1185">Reference proteome</keyword>
<proteinExistence type="predicted"/>
<sequence>MTKPNKEERALIAMVIREKGYKNVKGVEKINAVTFKAEATRRLGKTVHYGLIVQVRPEGYNVGVDYAYS</sequence>
<dbReference type="EMBL" id="LDRX01000015">
    <property type="protein sequence ID" value="KTS84453.1"/>
    <property type="molecule type" value="Genomic_DNA"/>
</dbReference>
<comment type="caution">
    <text evidence="1">The sequence shown here is derived from an EMBL/GenBank/DDBJ whole genome shotgun (WGS) entry which is preliminary data.</text>
</comment>
<organism evidence="1 2">
    <name type="scientific">Paenibacillus jamilae</name>
    <dbReference type="NCBI Taxonomy" id="114136"/>
    <lineage>
        <taxon>Bacteria</taxon>
        <taxon>Bacillati</taxon>
        <taxon>Bacillota</taxon>
        <taxon>Bacilli</taxon>
        <taxon>Bacillales</taxon>
        <taxon>Paenibacillaceae</taxon>
        <taxon>Paenibacillus</taxon>
    </lineage>
</organism>
<gene>
    <name evidence="1" type="ORF">NS115_03750</name>
</gene>